<dbReference type="PROSITE" id="PS50045">
    <property type="entry name" value="SIGMA54_INTERACT_4"/>
    <property type="match status" value="1"/>
</dbReference>
<reference evidence="6 8" key="1">
    <citation type="submission" date="2020-05" db="EMBL/GenBank/DDBJ databases">
        <title>Characterization of novel class B3 metallo-beta-lactamase from novel Pseudomonas species.</title>
        <authorList>
            <person name="Yamada K."/>
            <person name="Aoki K."/>
            <person name="Ishii Y."/>
        </authorList>
    </citation>
    <scope>NUCLEOTIDE SEQUENCE [LARGE SCALE GENOMIC DNA]</scope>
    <source>
        <strain evidence="6 8">TUM18999</strain>
        <strain evidence="7 9">TUM20286</strain>
    </source>
</reference>
<evidence type="ECO:0000256" key="2">
    <source>
        <dbReference type="ARBA" id="ARBA00022840"/>
    </source>
</evidence>
<dbReference type="GO" id="GO:0006355">
    <property type="term" value="P:regulation of DNA-templated transcription"/>
    <property type="evidence" value="ECO:0007669"/>
    <property type="project" value="InterPro"/>
</dbReference>
<dbReference type="SUPFAM" id="SSF46689">
    <property type="entry name" value="Homeodomain-like"/>
    <property type="match status" value="1"/>
</dbReference>
<dbReference type="PANTHER" id="PTHR32071:SF120">
    <property type="entry name" value="TRANSCRIPTIONAL REGULATOR-RELATED"/>
    <property type="match status" value="1"/>
</dbReference>
<dbReference type="PRINTS" id="PR01590">
    <property type="entry name" value="HTHFIS"/>
</dbReference>
<dbReference type="GO" id="GO:0005524">
    <property type="term" value="F:ATP binding"/>
    <property type="evidence" value="ECO:0007669"/>
    <property type="project" value="UniProtKB-KW"/>
</dbReference>
<evidence type="ECO:0000313" key="8">
    <source>
        <dbReference type="Proteomes" id="UP000509383"/>
    </source>
</evidence>
<dbReference type="Gene3D" id="1.10.8.60">
    <property type="match status" value="1"/>
</dbReference>
<accession>A0A6J4E9C8</accession>
<dbReference type="InterPro" id="IPR027417">
    <property type="entry name" value="P-loop_NTPase"/>
</dbReference>
<dbReference type="InterPro" id="IPR058031">
    <property type="entry name" value="AAA_lid_NorR"/>
</dbReference>
<dbReference type="Proteomes" id="UP000509383">
    <property type="component" value="Chromosome"/>
</dbReference>
<dbReference type="Proteomes" id="UP001054892">
    <property type="component" value="Unassembled WGS sequence"/>
</dbReference>
<evidence type="ECO:0000256" key="1">
    <source>
        <dbReference type="ARBA" id="ARBA00022741"/>
    </source>
</evidence>
<evidence type="ECO:0000313" key="9">
    <source>
        <dbReference type="Proteomes" id="UP001054892"/>
    </source>
</evidence>
<dbReference type="EMBL" id="BQKM01000010">
    <property type="protein sequence ID" value="GJN54273.1"/>
    <property type="molecule type" value="Genomic_DNA"/>
</dbReference>
<dbReference type="PANTHER" id="PTHR32071">
    <property type="entry name" value="TRANSCRIPTIONAL REGULATORY PROTEIN"/>
    <property type="match status" value="1"/>
</dbReference>
<evidence type="ECO:0000313" key="6">
    <source>
        <dbReference type="EMBL" id="BCG25131.1"/>
    </source>
</evidence>
<dbReference type="InterPro" id="IPR002197">
    <property type="entry name" value="HTH_Fis"/>
</dbReference>
<dbReference type="CDD" id="cd00009">
    <property type="entry name" value="AAA"/>
    <property type="match status" value="1"/>
</dbReference>
<dbReference type="SUPFAM" id="SSF52540">
    <property type="entry name" value="P-loop containing nucleoside triphosphate hydrolases"/>
    <property type="match status" value="1"/>
</dbReference>
<keyword evidence="9" id="KW-1185">Reference proteome</keyword>
<dbReference type="EMBL" id="AP023189">
    <property type="protein sequence ID" value="BCG25131.1"/>
    <property type="molecule type" value="Genomic_DNA"/>
</dbReference>
<dbReference type="Pfam" id="PF02954">
    <property type="entry name" value="HTH_8"/>
    <property type="match status" value="1"/>
</dbReference>
<dbReference type="PROSITE" id="PS00675">
    <property type="entry name" value="SIGMA54_INTERACT_1"/>
    <property type="match status" value="1"/>
</dbReference>
<name>A0A6J4E9C8_9PSED</name>
<dbReference type="Gene3D" id="3.40.50.300">
    <property type="entry name" value="P-loop containing nucleotide triphosphate hydrolases"/>
    <property type="match status" value="1"/>
</dbReference>
<keyword evidence="3" id="KW-0805">Transcription regulation</keyword>
<dbReference type="InterPro" id="IPR009057">
    <property type="entry name" value="Homeodomain-like_sf"/>
</dbReference>
<evidence type="ECO:0000259" key="5">
    <source>
        <dbReference type="PROSITE" id="PS50045"/>
    </source>
</evidence>
<dbReference type="InterPro" id="IPR025662">
    <property type="entry name" value="Sigma_54_int_dom_ATP-bd_1"/>
</dbReference>
<gene>
    <name evidence="6" type="ORF">TUM18999_33220</name>
    <name evidence="7" type="ORF">TUM20286_40250</name>
</gene>
<proteinExistence type="predicted"/>
<evidence type="ECO:0000256" key="4">
    <source>
        <dbReference type="ARBA" id="ARBA00023163"/>
    </source>
</evidence>
<keyword evidence="1" id="KW-0547">Nucleotide-binding</keyword>
<dbReference type="Gene3D" id="1.10.10.60">
    <property type="entry name" value="Homeodomain-like"/>
    <property type="match status" value="1"/>
</dbReference>
<evidence type="ECO:0000313" key="7">
    <source>
        <dbReference type="EMBL" id="GJN54273.1"/>
    </source>
</evidence>
<dbReference type="KEGG" id="ptw:TUM18999_33220"/>
<dbReference type="Pfam" id="PF25601">
    <property type="entry name" value="AAA_lid_14"/>
    <property type="match status" value="1"/>
</dbReference>
<dbReference type="RefSeq" id="WP_173178116.1">
    <property type="nucleotide sequence ID" value="NZ_AP023189.1"/>
</dbReference>
<dbReference type="InterPro" id="IPR003593">
    <property type="entry name" value="AAA+_ATPase"/>
</dbReference>
<keyword evidence="4" id="KW-0804">Transcription</keyword>
<feature type="domain" description="Sigma-54 factor interaction" evidence="5">
    <location>
        <begin position="138"/>
        <end position="354"/>
    </location>
</feature>
<dbReference type="InterPro" id="IPR002078">
    <property type="entry name" value="Sigma_54_int"/>
</dbReference>
<evidence type="ECO:0000256" key="3">
    <source>
        <dbReference type="ARBA" id="ARBA00023015"/>
    </source>
</evidence>
<dbReference type="Pfam" id="PF00158">
    <property type="entry name" value="Sigma54_activat"/>
    <property type="match status" value="1"/>
</dbReference>
<keyword evidence="2" id="KW-0067">ATP-binding</keyword>
<dbReference type="SMART" id="SM00382">
    <property type="entry name" value="AAA"/>
    <property type="match status" value="1"/>
</dbReference>
<organism evidence="6 8">
    <name type="scientific">Pseudomonas tohonis</name>
    <dbReference type="NCBI Taxonomy" id="2725477"/>
    <lineage>
        <taxon>Bacteria</taxon>
        <taxon>Pseudomonadati</taxon>
        <taxon>Pseudomonadota</taxon>
        <taxon>Gammaproteobacteria</taxon>
        <taxon>Pseudomonadales</taxon>
        <taxon>Pseudomonadaceae</taxon>
        <taxon>Pseudomonas</taxon>
    </lineage>
</organism>
<sequence length="428" mass="47595">MLDTITPTARRVLMIDPCEECRQLLPRLQASGWTVESRESQQAQAGGYDVGLLCLRHEHLDNPERIKTLISSSGTEWIGLLGRDIAPQERVEDFAGEWFFDTVEVPVDSARLQGLLGRAFGIARLRGLGSRQGADHELLGQSRPLRDLRKQLAKFGPLDRPVLILGESGTGKELVARTLHRYSRRVGGPFVAFNCGVLDEAGCSAALFGPAGRLQAASGGSLFLDAVSELPLEVQRTLMHCLRTRKLPQPQGPARSLDVRLLVASDRDIELMAEQGRFLPELYQLLAPHQVRLTPLRRRQGDIALLANYFADLYSLESGHKPRQFSEEALTALVRHHWPGNVRELASRVRRGYALAEGEQIEAADLGLHSVPMDSVLIGTLDDYKRRAEYQALCDALARYGNNLSLAARVLGISRPTFYRLLHKHQLL</sequence>
<protein>
    <submittedName>
        <fullName evidence="6">Sigma-54-dependent Fis family transcriptional regulator</fullName>
    </submittedName>
</protein>
<dbReference type="GO" id="GO:0043565">
    <property type="term" value="F:sequence-specific DNA binding"/>
    <property type="evidence" value="ECO:0007669"/>
    <property type="project" value="InterPro"/>
</dbReference>
<dbReference type="AlphaFoldDB" id="A0A6J4E9C8"/>